<sequence length="526" mass="58810">MVPLKRIVGISSSSEALNRNGVSISQSLKTSFMDGWTQVSIMFMFLLLSLLVLMVVPVIRRGASNGRRGRGRGRGTASAENRENRGGGSTGEGSSRGRAGGSGSDDDGRSPLTYYFERADRSVSCGDFHKMPKDGEPKKGIVEFTDKYINSNTQKKTLKAIVRAFWPVGPVHSAGKPRSAFFDDTFYSNVLQTFEKYYDYEQGISPGEARYKIKEHLKNNLKNLLYREKDNADKRVSKAPPGTTRRDVKPLHVNRSIWDSLCDWWETQKFKAMSAQNKENRSHGGKIVHTTGAKPYIIFRKELEGENERQLTLVEFYEATHEKKGDGRGTFWTKESEDMRDLLVKSWEEYRQSLLAEVAEGEAGNEGESPISPPLSPGKRRRVEAEVVCRATKGPKKNRVFMEGRSTFSEILGPDATSLSQHLKPQKESARLPDMLLQHAIGDAACIVHALDARDNGSNTSVPRSELDEEIQQLAAITLPKDDVHWAEYIHVASSVVDKMLDKFGKTINEDTDNGNPNLSDDDFRA</sequence>
<feature type="transmembrane region" description="Helical" evidence="2">
    <location>
        <begin position="39"/>
        <end position="59"/>
    </location>
</feature>
<name>A0AAD8H618_9APIA</name>
<keyword evidence="2" id="KW-1133">Transmembrane helix</keyword>
<evidence type="ECO:0000256" key="2">
    <source>
        <dbReference type="SAM" id="Phobius"/>
    </source>
</evidence>
<evidence type="ECO:0000313" key="4">
    <source>
        <dbReference type="Proteomes" id="UP001237642"/>
    </source>
</evidence>
<dbReference type="Pfam" id="PF03004">
    <property type="entry name" value="Transposase_24"/>
    <property type="match status" value="1"/>
</dbReference>
<evidence type="ECO:0000313" key="3">
    <source>
        <dbReference type="EMBL" id="KAK1361822.1"/>
    </source>
</evidence>
<reference evidence="3" key="1">
    <citation type="submission" date="2023-02" db="EMBL/GenBank/DDBJ databases">
        <title>Genome of toxic invasive species Heracleum sosnowskyi carries increased number of genes despite the absence of recent whole-genome duplications.</title>
        <authorList>
            <person name="Schelkunov M."/>
            <person name="Shtratnikova V."/>
            <person name="Makarenko M."/>
            <person name="Klepikova A."/>
            <person name="Omelchenko D."/>
            <person name="Novikova G."/>
            <person name="Obukhova E."/>
            <person name="Bogdanov V."/>
            <person name="Penin A."/>
            <person name="Logacheva M."/>
        </authorList>
    </citation>
    <scope>NUCLEOTIDE SEQUENCE</scope>
    <source>
        <strain evidence="3">Hsosn_3</strain>
        <tissue evidence="3">Leaf</tissue>
    </source>
</reference>
<organism evidence="3 4">
    <name type="scientific">Heracleum sosnowskyi</name>
    <dbReference type="NCBI Taxonomy" id="360622"/>
    <lineage>
        <taxon>Eukaryota</taxon>
        <taxon>Viridiplantae</taxon>
        <taxon>Streptophyta</taxon>
        <taxon>Embryophyta</taxon>
        <taxon>Tracheophyta</taxon>
        <taxon>Spermatophyta</taxon>
        <taxon>Magnoliopsida</taxon>
        <taxon>eudicotyledons</taxon>
        <taxon>Gunneridae</taxon>
        <taxon>Pentapetalae</taxon>
        <taxon>asterids</taxon>
        <taxon>campanulids</taxon>
        <taxon>Apiales</taxon>
        <taxon>Apiaceae</taxon>
        <taxon>Apioideae</taxon>
        <taxon>apioid superclade</taxon>
        <taxon>Tordylieae</taxon>
        <taxon>Tordyliinae</taxon>
        <taxon>Heracleum</taxon>
    </lineage>
</organism>
<proteinExistence type="predicted"/>
<dbReference type="InterPro" id="IPR004252">
    <property type="entry name" value="Probable_transposase_24"/>
</dbReference>
<gene>
    <name evidence="3" type="ORF">POM88_046296</name>
</gene>
<feature type="region of interest" description="Disordered" evidence="1">
    <location>
        <begin position="360"/>
        <end position="383"/>
    </location>
</feature>
<accession>A0AAD8H618</accession>
<evidence type="ECO:0000256" key="1">
    <source>
        <dbReference type="SAM" id="MobiDB-lite"/>
    </source>
</evidence>
<dbReference type="Proteomes" id="UP001237642">
    <property type="component" value="Unassembled WGS sequence"/>
</dbReference>
<protein>
    <submittedName>
        <fullName evidence="3">Uncharacterized protein</fullName>
    </submittedName>
</protein>
<dbReference type="AlphaFoldDB" id="A0AAD8H618"/>
<keyword evidence="2" id="KW-0812">Transmembrane</keyword>
<reference evidence="3" key="2">
    <citation type="submission" date="2023-05" db="EMBL/GenBank/DDBJ databases">
        <authorList>
            <person name="Schelkunov M.I."/>
        </authorList>
    </citation>
    <scope>NUCLEOTIDE SEQUENCE</scope>
    <source>
        <strain evidence="3">Hsosn_3</strain>
        <tissue evidence="3">Leaf</tissue>
    </source>
</reference>
<comment type="caution">
    <text evidence="3">The sequence shown here is derived from an EMBL/GenBank/DDBJ whole genome shotgun (WGS) entry which is preliminary data.</text>
</comment>
<dbReference type="EMBL" id="JAUIZM010000010">
    <property type="protein sequence ID" value="KAK1361822.1"/>
    <property type="molecule type" value="Genomic_DNA"/>
</dbReference>
<keyword evidence="2" id="KW-0472">Membrane</keyword>
<keyword evidence="4" id="KW-1185">Reference proteome</keyword>
<feature type="region of interest" description="Disordered" evidence="1">
    <location>
        <begin position="63"/>
        <end position="111"/>
    </location>
</feature>